<dbReference type="AlphaFoldDB" id="A0A6G1H1W2"/>
<evidence type="ECO:0000313" key="3">
    <source>
        <dbReference type="EMBL" id="KAF1987213.1"/>
    </source>
</evidence>
<proteinExistence type="predicted"/>
<sequence length="284" mass="31262">MLSSPTPLRVIALAAVFTTTLAACSRSALQSASDNFFSSAFSKGSFAIAPNAKITQDNKLYKNLDETIHGNMMNFARPLQISALDVDTCNVGTYAIPTEGTADKNEIAMASVRLNLNDNSNQVEEVEILNILRSSFILFAPRMLPEKPSAMWKQAQNSSRSLSRADLLDILDSYPTGIQAGEGAIAKVATDCVRYENGFRMPIKCNDLFAAFKWPVTNRRWYIDTQTGTALGAFYFDNAAKFEMGIPGLWLHEYMKVEDGAIKEIIAGMISWPGNFTDAWKGNV</sequence>
<dbReference type="EMBL" id="ML977153">
    <property type="protein sequence ID" value="KAF1987213.1"/>
    <property type="molecule type" value="Genomic_DNA"/>
</dbReference>
<dbReference type="InterPro" id="IPR058334">
    <property type="entry name" value="DUF8021"/>
</dbReference>
<feature type="signal peptide" evidence="1">
    <location>
        <begin position="1"/>
        <end position="22"/>
    </location>
</feature>
<keyword evidence="1" id="KW-0732">Signal</keyword>
<dbReference type="Pfam" id="PF26061">
    <property type="entry name" value="DUF8021"/>
    <property type="match status" value="1"/>
</dbReference>
<keyword evidence="4" id="KW-1185">Reference proteome</keyword>
<protein>
    <recommendedName>
        <fullName evidence="2">DUF8021 domain-containing protein</fullName>
    </recommendedName>
</protein>
<reference evidence="3" key="1">
    <citation type="journal article" date="2020" name="Stud. Mycol.">
        <title>101 Dothideomycetes genomes: a test case for predicting lifestyles and emergence of pathogens.</title>
        <authorList>
            <person name="Haridas S."/>
            <person name="Albert R."/>
            <person name="Binder M."/>
            <person name="Bloem J."/>
            <person name="Labutti K."/>
            <person name="Salamov A."/>
            <person name="Andreopoulos B."/>
            <person name="Baker S."/>
            <person name="Barry K."/>
            <person name="Bills G."/>
            <person name="Bluhm B."/>
            <person name="Cannon C."/>
            <person name="Castanera R."/>
            <person name="Culley D."/>
            <person name="Daum C."/>
            <person name="Ezra D."/>
            <person name="Gonzalez J."/>
            <person name="Henrissat B."/>
            <person name="Kuo A."/>
            <person name="Liang C."/>
            <person name="Lipzen A."/>
            <person name="Lutzoni F."/>
            <person name="Magnuson J."/>
            <person name="Mondo S."/>
            <person name="Nolan M."/>
            <person name="Ohm R."/>
            <person name="Pangilinan J."/>
            <person name="Park H.-J."/>
            <person name="Ramirez L."/>
            <person name="Alfaro M."/>
            <person name="Sun H."/>
            <person name="Tritt A."/>
            <person name="Yoshinaga Y."/>
            <person name="Zwiers L.-H."/>
            <person name="Turgeon B."/>
            <person name="Goodwin S."/>
            <person name="Spatafora J."/>
            <person name="Crous P."/>
            <person name="Grigoriev I."/>
        </authorList>
    </citation>
    <scope>NUCLEOTIDE SEQUENCE</scope>
    <source>
        <strain evidence="3">CBS 113979</strain>
    </source>
</reference>
<evidence type="ECO:0000259" key="2">
    <source>
        <dbReference type="Pfam" id="PF26061"/>
    </source>
</evidence>
<dbReference type="Proteomes" id="UP000800041">
    <property type="component" value="Unassembled WGS sequence"/>
</dbReference>
<name>A0A6G1H1W2_9PEZI</name>
<feature type="domain" description="DUF8021" evidence="2">
    <location>
        <begin position="162"/>
        <end position="267"/>
    </location>
</feature>
<gene>
    <name evidence="3" type="ORF">K402DRAFT_420441</name>
</gene>
<evidence type="ECO:0000313" key="4">
    <source>
        <dbReference type="Proteomes" id="UP000800041"/>
    </source>
</evidence>
<accession>A0A6G1H1W2</accession>
<organism evidence="3 4">
    <name type="scientific">Aulographum hederae CBS 113979</name>
    <dbReference type="NCBI Taxonomy" id="1176131"/>
    <lineage>
        <taxon>Eukaryota</taxon>
        <taxon>Fungi</taxon>
        <taxon>Dikarya</taxon>
        <taxon>Ascomycota</taxon>
        <taxon>Pezizomycotina</taxon>
        <taxon>Dothideomycetes</taxon>
        <taxon>Pleosporomycetidae</taxon>
        <taxon>Aulographales</taxon>
        <taxon>Aulographaceae</taxon>
    </lineage>
</organism>
<dbReference type="OrthoDB" id="3895903at2759"/>
<evidence type="ECO:0000256" key="1">
    <source>
        <dbReference type="SAM" id="SignalP"/>
    </source>
</evidence>
<feature type="chain" id="PRO_5026168634" description="DUF8021 domain-containing protein" evidence="1">
    <location>
        <begin position="23"/>
        <end position="284"/>
    </location>
</feature>